<sequence length="124" mass="13806">MRYNHQSRRVPDDQIQDAVDDGGEKWLDEGRVAVCGWAVSTRGAAAMCISSCGGTRRMGWSLLQWRTTKGRGAAPPQWRTMTRRCRRREIPIETCSGGKVRARGDSGSKATAADRLDIKIMQQP</sequence>
<protein>
    <submittedName>
        <fullName evidence="1">Uncharacterized protein</fullName>
    </submittedName>
</protein>
<reference evidence="2" key="1">
    <citation type="journal article" date="2013" name="Nature">
        <title>Draft genome of the wheat A-genome progenitor Triticum urartu.</title>
        <authorList>
            <person name="Ling H.Q."/>
            <person name="Zhao S."/>
            <person name="Liu D."/>
            <person name="Wang J."/>
            <person name="Sun H."/>
            <person name="Zhang C."/>
            <person name="Fan H."/>
            <person name="Li D."/>
            <person name="Dong L."/>
            <person name="Tao Y."/>
            <person name="Gao C."/>
            <person name="Wu H."/>
            <person name="Li Y."/>
            <person name="Cui Y."/>
            <person name="Guo X."/>
            <person name="Zheng S."/>
            <person name="Wang B."/>
            <person name="Yu K."/>
            <person name="Liang Q."/>
            <person name="Yang W."/>
            <person name="Lou X."/>
            <person name="Chen J."/>
            <person name="Feng M."/>
            <person name="Jian J."/>
            <person name="Zhang X."/>
            <person name="Luo G."/>
            <person name="Jiang Y."/>
            <person name="Liu J."/>
            <person name="Wang Z."/>
            <person name="Sha Y."/>
            <person name="Zhang B."/>
            <person name="Wu H."/>
            <person name="Tang D."/>
            <person name="Shen Q."/>
            <person name="Xue P."/>
            <person name="Zou S."/>
            <person name="Wang X."/>
            <person name="Liu X."/>
            <person name="Wang F."/>
            <person name="Yang Y."/>
            <person name="An X."/>
            <person name="Dong Z."/>
            <person name="Zhang K."/>
            <person name="Zhang X."/>
            <person name="Luo M.C."/>
            <person name="Dvorak J."/>
            <person name="Tong Y."/>
            <person name="Wang J."/>
            <person name="Yang H."/>
            <person name="Li Z."/>
            <person name="Wang D."/>
            <person name="Zhang A."/>
            <person name="Wang J."/>
        </authorList>
    </citation>
    <scope>NUCLEOTIDE SEQUENCE</scope>
    <source>
        <strain evidence="2">cv. G1812</strain>
    </source>
</reference>
<organism evidence="1 2">
    <name type="scientific">Triticum urartu</name>
    <name type="common">Red wild einkorn</name>
    <name type="synonym">Crithodium urartu</name>
    <dbReference type="NCBI Taxonomy" id="4572"/>
    <lineage>
        <taxon>Eukaryota</taxon>
        <taxon>Viridiplantae</taxon>
        <taxon>Streptophyta</taxon>
        <taxon>Embryophyta</taxon>
        <taxon>Tracheophyta</taxon>
        <taxon>Spermatophyta</taxon>
        <taxon>Magnoliopsida</taxon>
        <taxon>Liliopsida</taxon>
        <taxon>Poales</taxon>
        <taxon>Poaceae</taxon>
        <taxon>BOP clade</taxon>
        <taxon>Pooideae</taxon>
        <taxon>Triticodae</taxon>
        <taxon>Triticeae</taxon>
        <taxon>Triticinae</taxon>
        <taxon>Triticum</taxon>
    </lineage>
</organism>
<dbReference type="AlphaFoldDB" id="A0A8R7NXH1"/>
<accession>A0A8R7NXH1</accession>
<evidence type="ECO:0000313" key="1">
    <source>
        <dbReference type="EnsemblPlants" id="TuG1812G0100001259.01.T05"/>
    </source>
</evidence>
<name>A0A8R7NXH1_TRIUA</name>
<reference evidence="1" key="3">
    <citation type="submission" date="2022-06" db="UniProtKB">
        <authorList>
            <consortium name="EnsemblPlants"/>
        </authorList>
    </citation>
    <scope>IDENTIFICATION</scope>
</reference>
<reference evidence="1" key="2">
    <citation type="submission" date="2018-03" db="EMBL/GenBank/DDBJ databases">
        <title>The Triticum urartu genome reveals the dynamic nature of wheat genome evolution.</title>
        <authorList>
            <person name="Ling H."/>
            <person name="Ma B."/>
            <person name="Shi X."/>
            <person name="Liu H."/>
            <person name="Dong L."/>
            <person name="Sun H."/>
            <person name="Cao Y."/>
            <person name="Gao Q."/>
            <person name="Zheng S."/>
            <person name="Li Y."/>
            <person name="Yu Y."/>
            <person name="Du H."/>
            <person name="Qi M."/>
            <person name="Li Y."/>
            <person name="Yu H."/>
            <person name="Cui Y."/>
            <person name="Wang N."/>
            <person name="Chen C."/>
            <person name="Wu H."/>
            <person name="Zhao Y."/>
            <person name="Zhang J."/>
            <person name="Li Y."/>
            <person name="Zhou W."/>
            <person name="Zhang B."/>
            <person name="Hu W."/>
            <person name="Eijk M."/>
            <person name="Tang J."/>
            <person name="Witsenboer H."/>
            <person name="Zhao S."/>
            <person name="Li Z."/>
            <person name="Zhang A."/>
            <person name="Wang D."/>
            <person name="Liang C."/>
        </authorList>
    </citation>
    <scope>NUCLEOTIDE SEQUENCE [LARGE SCALE GENOMIC DNA]</scope>
    <source>
        <strain evidence="1">cv. G1812</strain>
    </source>
</reference>
<proteinExistence type="predicted"/>
<dbReference type="Proteomes" id="UP000015106">
    <property type="component" value="Chromosome 1"/>
</dbReference>
<dbReference type="Gramene" id="TuG1812G0100001259.01.T05">
    <property type="protein sequence ID" value="TuG1812G0100001259.01.T05"/>
    <property type="gene ID" value="TuG1812G0100001259.01"/>
</dbReference>
<dbReference type="EnsemblPlants" id="TuG1812G0100001259.01.T05">
    <property type="protein sequence ID" value="TuG1812G0100001259.01.T05"/>
    <property type="gene ID" value="TuG1812G0100001259.01"/>
</dbReference>
<keyword evidence="2" id="KW-1185">Reference proteome</keyword>
<evidence type="ECO:0000313" key="2">
    <source>
        <dbReference type="Proteomes" id="UP000015106"/>
    </source>
</evidence>